<dbReference type="CDD" id="cd20708">
    <property type="entry name" value="MIX_IV"/>
    <property type="match status" value="1"/>
</dbReference>
<dbReference type="InterPro" id="IPR046864">
    <property type="entry name" value="VasX_N"/>
</dbReference>
<feature type="compositionally biased region" description="Basic and acidic residues" evidence="1">
    <location>
        <begin position="1"/>
        <end position="18"/>
    </location>
</feature>
<protein>
    <recommendedName>
        <fullName evidence="2">Toxin VasX N-terminal region domain-containing protein</fullName>
    </recommendedName>
</protein>
<feature type="region of interest" description="Disordered" evidence="1">
    <location>
        <begin position="1"/>
        <end position="31"/>
    </location>
</feature>
<sequence length="1133" mass="125743">MTRKQRPADDRDSYDLKAWELPATDSDQPASCPLMETVTLLPLRYGRVETAPKGSESGMPYELTSRPLGYRLPRDGYIYILDDDEQALHEYVHEDGQLSGHNGGKLEYPRNHTLYACFSEVALTDRKKAQVLDSREERAAFMQEIPLASASPVSGGKHLLTPGQAKSWVAEFAEDYQPEAPEGANPQESEPYYWENQPYYHKTRFGKLIKQQDVDDPDECLCLVLEDDVGVMLDLAQHQDDVVGWLDEWARSGKQEGNTERDYMLAAMIESMTAVSDEILADTAAATGDEKLDALIDDTTRDQRQAIYRYLEVRKDYHGPEHVGTEAYMREHYSDNPLVAAQLDMIDILGQARFERHRQAINELNLQNYYRLNGAKLGERGINDLIDRPRMTAFLQDQQEKLARWHTLLETITEDRVTLVCDSRFHRAAWYFDNQDAGQIEAAFTLEYLCLKDIGRSDDAAERVLAWMQANPQYTRPLFHTLSQSEQAPDREPMATYATIFEKGYALIKQSATWAQKLKQAESGRLPDISALSDDIQRKAAAVGDTLSPAVATGLARTLQPLYDAIDSHTLPPLDELFRDLPYFFKGKMLDAINAGEAEFKVASPGELATFRDNLQRLMALSERLTDIAKQHEIVKSQQGHRSAEAQRLVEEFKATREEHRTLGEHVAAALSPVEEVDTGLRLEPATTGRAGLTLLLPAAQQQALGETLASLRAGHLPNIRANLMGDGLGVLVAVVQVGNFYSVIEEALSTDTGQRSWRPAIESFFATSSAGLAAAQGIQDTLLTARAQALANNWQRGALKAVHIRLGMLHVGLGIFSYGAGTISALVSTYKHGAEWADAVKSGNGIAASGAAMGMVGSGGLAVTQGYGFTQTFRSAVQVFQAARGEERALAWATSGTRLSSLFARLNLFGLAFTVFELAGTWLYNHYNLSERDNWLLSTPWSADPDKNQNLSLAAYEERLGALSEAVSLTPVDGSDNDSDPDTVALNVSAWPRTALVNSLGLQTPEPCRLSVSAWRVQPAQSGMFKRAPETWERCAAEVIGSMTIPEDEDHLQLRFTVPEAEKTRYGLMTRDLVVMVRLETRQPDNAYQPRDYLLRLAPDSAFPVTPSDESPGDDPLWRPIHQPLTALDLYP</sequence>
<name>A0ABY1ZDK1_9GAMM</name>
<reference evidence="3 4" key="1">
    <citation type="submission" date="2019-02" db="EMBL/GenBank/DDBJ databases">
        <title>Marinobacter halodurans sp. nov., a marine bacterium isolated from sea tidal flat.</title>
        <authorList>
            <person name="Yoo Y."/>
            <person name="Lee D.W."/>
            <person name="Kim B.S."/>
            <person name="Kim J.-J."/>
        </authorList>
    </citation>
    <scope>NUCLEOTIDE SEQUENCE [LARGE SCALE GENOMIC DNA]</scope>
    <source>
        <strain evidence="3 4">YJ-S3-2</strain>
    </source>
</reference>
<comment type="caution">
    <text evidence="3">The sequence shown here is derived from an EMBL/GenBank/DDBJ whole genome shotgun (WGS) entry which is preliminary data.</text>
</comment>
<evidence type="ECO:0000313" key="4">
    <source>
        <dbReference type="Proteomes" id="UP000313645"/>
    </source>
</evidence>
<keyword evidence="4" id="KW-1185">Reference proteome</keyword>
<dbReference type="Proteomes" id="UP000313645">
    <property type="component" value="Unassembled WGS sequence"/>
</dbReference>
<dbReference type="RefSeq" id="WP_131484168.1">
    <property type="nucleotide sequence ID" value="NZ_SJDL01000069.1"/>
</dbReference>
<evidence type="ECO:0000256" key="1">
    <source>
        <dbReference type="SAM" id="MobiDB-lite"/>
    </source>
</evidence>
<evidence type="ECO:0000259" key="2">
    <source>
        <dbReference type="Pfam" id="PF20249"/>
    </source>
</evidence>
<dbReference type="Pfam" id="PF20249">
    <property type="entry name" value="VasX_N"/>
    <property type="match status" value="1"/>
</dbReference>
<proteinExistence type="predicted"/>
<gene>
    <name evidence="3" type="ORF">EZI54_22790</name>
</gene>
<feature type="domain" description="Toxin VasX N-terminal region" evidence="2">
    <location>
        <begin position="32"/>
        <end position="151"/>
    </location>
</feature>
<dbReference type="EMBL" id="SJDL01000069">
    <property type="protein sequence ID" value="TBW47437.1"/>
    <property type="molecule type" value="Genomic_DNA"/>
</dbReference>
<accession>A0ABY1ZDK1</accession>
<evidence type="ECO:0000313" key="3">
    <source>
        <dbReference type="EMBL" id="TBW47437.1"/>
    </source>
</evidence>
<organism evidence="3 4">
    <name type="scientific">Marinobacter halodurans</name>
    <dbReference type="NCBI Taxonomy" id="2528979"/>
    <lineage>
        <taxon>Bacteria</taxon>
        <taxon>Pseudomonadati</taxon>
        <taxon>Pseudomonadota</taxon>
        <taxon>Gammaproteobacteria</taxon>
        <taxon>Pseudomonadales</taxon>
        <taxon>Marinobacteraceae</taxon>
        <taxon>Marinobacter</taxon>
    </lineage>
</organism>